<comment type="caution">
    <text evidence="12">The sequence shown here is derived from an EMBL/GenBank/DDBJ whole genome shotgun (WGS) entry which is preliminary data.</text>
</comment>
<keyword evidence="13" id="KW-1185">Reference proteome</keyword>
<keyword evidence="9" id="KW-0472">Membrane</keyword>
<dbReference type="Proteomes" id="UP000215335">
    <property type="component" value="Unassembled WGS sequence"/>
</dbReference>
<feature type="chain" id="PRO_5013008747" description="Hexosyltransferase" evidence="11">
    <location>
        <begin position="31"/>
        <end position="407"/>
    </location>
</feature>
<evidence type="ECO:0000256" key="4">
    <source>
        <dbReference type="ARBA" id="ARBA00022679"/>
    </source>
</evidence>
<dbReference type="PANTHER" id="PTHR11214:SF235">
    <property type="entry name" value="HEXOSYLTRANSFERASE"/>
    <property type="match status" value="1"/>
</dbReference>
<dbReference type="GO" id="GO:0006493">
    <property type="term" value="P:protein O-linked glycosylation"/>
    <property type="evidence" value="ECO:0007669"/>
    <property type="project" value="TreeGrafter"/>
</dbReference>
<evidence type="ECO:0000256" key="11">
    <source>
        <dbReference type="SAM" id="SignalP"/>
    </source>
</evidence>
<dbReference type="PANTHER" id="PTHR11214">
    <property type="entry name" value="BETA-1,3-N-ACETYLGLUCOSAMINYLTRANSFERASE"/>
    <property type="match status" value="1"/>
</dbReference>
<dbReference type="EMBL" id="NNAY01000936">
    <property type="protein sequence ID" value="OXU25837.1"/>
    <property type="molecule type" value="Genomic_DNA"/>
</dbReference>
<organism evidence="12 13">
    <name type="scientific">Trichomalopsis sarcophagae</name>
    <dbReference type="NCBI Taxonomy" id="543379"/>
    <lineage>
        <taxon>Eukaryota</taxon>
        <taxon>Metazoa</taxon>
        <taxon>Ecdysozoa</taxon>
        <taxon>Arthropoda</taxon>
        <taxon>Hexapoda</taxon>
        <taxon>Insecta</taxon>
        <taxon>Pterygota</taxon>
        <taxon>Neoptera</taxon>
        <taxon>Endopterygota</taxon>
        <taxon>Hymenoptera</taxon>
        <taxon>Apocrita</taxon>
        <taxon>Proctotrupomorpha</taxon>
        <taxon>Chalcidoidea</taxon>
        <taxon>Pteromalidae</taxon>
        <taxon>Pteromalinae</taxon>
        <taxon>Trichomalopsis</taxon>
    </lineage>
</organism>
<dbReference type="GO" id="GO:0016758">
    <property type="term" value="F:hexosyltransferase activity"/>
    <property type="evidence" value="ECO:0007669"/>
    <property type="project" value="InterPro"/>
</dbReference>
<dbReference type="STRING" id="543379.A0A232F653"/>
<dbReference type="Pfam" id="PF01762">
    <property type="entry name" value="Galactosyl_T"/>
    <property type="match status" value="1"/>
</dbReference>
<proteinExistence type="inferred from homology"/>
<evidence type="ECO:0000256" key="9">
    <source>
        <dbReference type="ARBA" id="ARBA00023136"/>
    </source>
</evidence>
<keyword evidence="3 10" id="KW-0328">Glycosyltransferase</keyword>
<comment type="similarity">
    <text evidence="2 10">Belongs to the glycosyltransferase 31 family.</text>
</comment>
<evidence type="ECO:0000256" key="7">
    <source>
        <dbReference type="ARBA" id="ARBA00022989"/>
    </source>
</evidence>
<evidence type="ECO:0000256" key="2">
    <source>
        <dbReference type="ARBA" id="ARBA00008661"/>
    </source>
</evidence>
<evidence type="ECO:0000313" key="13">
    <source>
        <dbReference type="Proteomes" id="UP000215335"/>
    </source>
</evidence>
<keyword evidence="7" id="KW-1133">Transmembrane helix</keyword>
<evidence type="ECO:0000256" key="1">
    <source>
        <dbReference type="ARBA" id="ARBA00004323"/>
    </source>
</evidence>
<evidence type="ECO:0000256" key="6">
    <source>
        <dbReference type="ARBA" id="ARBA00022968"/>
    </source>
</evidence>
<evidence type="ECO:0000256" key="3">
    <source>
        <dbReference type="ARBA" id="ARBA00022676"/>
    </source>
</evidence>
<evidence type="ECO:0000256" key="8">
    <source>
        <dbReference type="ARBA" id="ARBA00023034"/>
    </source>
</evidence>
<dbReference type="Gene3D" id="3.90.550.50">
    <property type="match status" value="1"/>
</dbReference>
<reference evidence="12 13" key="1">
    <citation type="journal article" date="2017" name="Curr. Biol.">
        <title>The Evolution of Venom by Co-option of Single-Copy Genes.</title>
        <authorList>
            <person name="Martinson E.O."/>
            <person name="Mrinalini"/>
            <person name="Kelkar Y.D."/>
            <person name="Chang C.H."/>
            <person name="Werren J.H."/>
        </authorList>
    </citation>
    <scope>NUCLEOTIDE SEQUENCE [LARGE SCALE GENOMIC DNA]</scope>
    <source>
        <strain evidence="12 13">Alberta</strain>
        <tissue evidence="12">Whole body</tissue>
    </source>
</reference>
<keyword evidence="8 10" id="KW-0333">Golgi apparatus</keyword>
<evidence type="ECO:0000313" key="12">
    <source>
        <dbReference type="EMBL" id="OXU25837.1"/>
    </source>
</evidence>
<evidence type="ECO:0000256" key="10">
    <source>
        <dbReference type="RuleBase" id="RU363063"/>
    </source>
</evidence>
<keyword evidence="6" id="KW-0735">Signal-anchor</keyword>
<evidence type="ECO:0000256" key="5">
    <source>
        <dbReference type="ARBA" id="ARBA00022692"/>
    </source>
</evidence>
<keyword evidence="5" id="KW-0812">Transmembrane</keyword>
<protein>
    <recommendedName>
        <fullName evidence="10">Hexosyltransferase</fullName>
        <ecNumber evidence="10">2.4.1.-</ecNumber>
    </recommendedName>
</protein>
<dbReference type="GO" id="GO:0000139">
    <property type="term" value="C:Golgi membrane"/>
    <property type="evidence" value="ECO:0007669"/>
    <property type="project" value="UniProtKB-SubCell"/>
</dbReference>
<feature type="signal peptide" evidence="11">
    <location>
        <begin position="1"/>
        <end position="30"/>
    </location>
</feature>
<comment type="subcellular location">
    <subcellularLocation>
        <location evidence="1 10">Golgi apparatus membrane</location>
        <topology evidence="1 10">Single-pass type II membrane protein</topology>
    </subcellularLocation>
</comment>
<sequence length="407" mass="47407">MAIKCMLCVLLLLTCFVLLLLIIFTNLSDGDEGDSRSFASDDFAERIKNRENERLTFSANPTKILNLQTFQYLIDTKCNYSTEDYEDLEDEGRKIKAVWIITSYAGDVSKRSALRHAYTNEELRRLGVRRIFLLGTLDEKAQVKTGVTQPAIENEAQRFKDVIQGNFVEAYKNLTYKHLMGLQWAVDKCSGSYSYIMKMDDDIIVNLYEVLSLIHNRTSSNTKPDFLMGYVLDHMTPIRNQANKWFVTKEEFSENVYPSFLSGWFYVTDMLTALKLVYQSRQHFKYFWIDDLFVTGILREEAKIYNIENVKEYFTSDYRFLKCCLEDKKNYLKYKCDFLVGPDGGDPNLLSIFKKYSEDCYYSYNCVDRPKEQLLKDTCILDYKNFEHSELGIGNAQVENLLSSAMS</sequence>
<dbReference type="InterPro" id="IPR002659">
    <property type="entry name" value="Glyco_trans_31"/>
</dbReference>
<keyword evidence="11" id="KW-0732">Signal</keyword>
<name>A0A232F653_9HYME</name>
<gene>
    <name evidence="12" type="ORF">TSAR_010543</name>
</gene>
<accession>A0A232F653</accession>
<dbReference type="AlphaFoldDB" id="A0A232F653"/>
<dbReference type="EC" id="2.4.1.-" evidence="10"/>
<dbReference type="OrthoDB" id="2139606at2759"/>
<keyword evidence="4" id="KW-0808">Transferase</keyword>